<dbReference type="OrthoDB" id="7849442at2"/>
<gene>
    <name evidence="2" type="ORF">BWR18_03475</name>
</gene>
<keyword evidence="1" id="KW-1133">Transmembrane helix</keyword>
<feature type="transmembrane region" description="Helical" evidence="1">
    <location>
        <begin position="107"/>
        <end position="126"/>
    </location>
</feature>
<evidence type="ECO:0008006" key="4">
    <source>
        <dbReference type="Google" id="ProtNLM"/>
    </source>
</evidence>
<evidence type="ECO:0000313" key="3">
    <source>
        <dbReference type="Proteomes" id="UP000186336"/>
    </source>
</evidence>
<proteinExistence type="predicted"/>
<keyword evidence="1" id="KW-0472">Membrane</keyword>
<dbReference type="EMBL" id="CP019312">
    <property type="protein sequence ID" value="APX10857.1"/>
    <property type="molecule type" value="Genomic_DNA"/>
</dbReference>
<dbReference type="AlphaFoldDB" id="A0A1P8MS00"/>
<reference evidence="2 3" key="1">
    <citation type="submission" date="2017-01" db="EMBL/GenBank/DDBJ databases">
        <title>Complete genome of Tateyamaria omphalii DOK1-4 isolated from seawater in Dokdo.</title>
        <authorList>
            <person name="Kim J.H."/>
            <person name="Chi W.-J."/>
        </authorList>
    </citation>
    <scope>NUCLEOTIDE SEQUENCE [LARGE SCALE GENOMIC DNA]</scope>
    <source>
        <strain evidence="2 3">DOK1-4</strain>
    </source>
</reference>
<accession>A0A1P8MS00</accession>
<feature type="transmembrane region" description="Helical" evidence="1">
    <location>
        <begin position="146"/>
        <end position="165"/>
    </location>
</feature>
<evidence type="ECO:0000313" key="2">
    <source>
        <dbReference type="EMBL" id="APX10857.1"/>
    </source>
</evidence>
<name>A0A1P8MS00_9RHOB</name>
<keyword evidence="1" id="KW-0812">Transmembrane</keyword>
<dbReference type="Proteomes" id="UP000186336">
    <property type="component" value="Chromosome"/>
</dbReference>
<evidence type="ECO:0000256" key="1">
    <source>
        <dbReference type="SAM" id="Phobius"/>
    </source>
</evidence>
<sequence>MIIAYFLTWELIMDGQRMFMPMLPTLATLFYLPFGIKVISAFFEGWRCILYLAPGIVIGNIFWVGMPFDTVVTYVTWLASYGTAPAIFAALDWATRDDRRNVTAGRAWRTMIAGGVAASVVISVLVHVIRHRNIPQDDFILSMLKYMIGDMLGLLLILGVLMGLFRYMRKTR</sequence>
<feature type="transmembrane region" description="Helical" evidence="1">
    <location>
        <begin position="18"/>
        <end position="36"/>
    </location>
</feature>
<feature type="transmembrane region" description="Helical" evidence="1">
    <location>
        <begin position="74"/>
        <end position="95"/>
    </location>
</feature>
<dbReference type="KEGG" id="tom:BWR18_03475"/>
<protein>
    <recommendedName>
        <fullName evidence="4">MASE1 domain-containing protein</fullName>
    </recommendedName>
</protein>
<keyword evidence="3" id="KW-1185">Reference proteome</keyword>
<organism evidence="2 3">
    <name type="scientific">Tateyamaria omphalii</name>
    <dbReference type="NCBI Taxonomy" id="299262"/>
    <lineage>
        <taxon>Bacteria</taxon>
        <taxon>Pseudomonadati</taxon>
        <taxon>Pseudomonadota</taxon>
        <taxon>Alphaproteobacteria</taxon>
        <taxon>Rhodobacterales</taxon>
        <taxon>Roseobacteraceae</taxon>
        <taxon>Tateyamaria</taxon>
    </lineage>
</organism>
<feature type="transmembrane region" description="Helical" evidence="1">
    <location>
        <begin position="48"/>
        <end position="68"/>
    </location>
</feature>